<proteinExistence type="predicted"/>
<keyword evidence="2" id="KW-1185">Reference proteome</keyword>
<dbReference type="Proteomes" id="UP000198693">
    <property type="component" value="Unassembled WGS sequence"/>
</dbReference>
<accession>A0A1I7KGP7</accession>
<reference evidence="2" key="1">
    <citation type="submission" date="2016-10" db="EMBL/GenBank/DDBJ databases">
        <authorList>
            <person name="Varghese N."/>
            <person name="Submissions S."/>
        </authorList>
    </citation>
    <scope>NUCLEOTIDE SEQUENCE [LARGE SCALE GENOMIC DNA]</scope>
    <source>
        <strain evidence="2">CGMCC 1.6981</strain>
    </source>
</reference>
<sequence>MATRVRFPPLEDSDLAMMVLAKSPLKADGDAWLAACGEIIARLPAANPNEIDFTIHTAQTHEKPAEPEEWVGC</sequence>
<evidence type="ECO:0000313" key="2">
    <source>
        <dbReference type="Proteomes" id="UP000198693"/>
    </source>
</evidence>
<organism evidence="1 2">
    <name type="scientific">Halomonas korlensis</name>
    <dbReference type="NCBI Taxonomy" id="463301"/>
    <lineage>
        <taxon>Bacteria</taxon>
        <taxon>Pseudomonadati</taxon>
        <taxon>Pseudomonadota</taxon>
        <taxon>Gammaproteobacteria</taxon>
        <taxon>Oceanospirillales</taxon>
        <taxon>Halomonadaceae</taxon>
        <taxon>Halomonas</taxon>
    </lineage>
</organism>
<protein>
    <submittedName>
        <fullName evidence="1">Uncharacterized protein</fullName>
    </submittedName>
</protein>
<gene>
    <name evidence="1" type="ORF">SAMN04487955_1209</name>
</gene>
<dbReference type="RefSeq" id="WP_245784328.1">
    <property type="nucleotide sequence ID" value="NZ_FPBP01000020.1"/>
</dbReference>
<dbReference type="EMBL" id="FPBP01000020">
    <property type="protein sequence ID" value="SFU96599.1"/>
    <property type="molecule type" value="Genomic_DNA"/>
</dbReference>
<dbReference type="AlphaFoldDB" id="A0A1I7KGP7"/>
<name>A0A1I7KGP7_9GAMM</name>
<evidence type="ECO:0000313" key="1">
    <source>
        <dbReference type="EMBL" id="SFU96599.1"/>
    </source>
</evidence>